<dbReference type="Proteomes" id="UP001500902">
    <property type="component" value="Unassembled WGS sequence"/>
</dbReference>
<gene>
    <name evidence="2" type="ORF">GCM10022224_005190</name>
</gene>
<comment type="caution">
    <text evidence="2">The sequence shown here is derived from an EMBL/GenBank/DDBJ whole genome shotgun (WGS) entry which is preliminary data.</text>
</comment>
<evidence type="ECO:0000313" key="3">
    <source>
        <dbReference type="Proteomes" id="UP001500902"/>
    </source>
</evidence>
<feature type="region of interest" description="Disordered" evidence="1">
    <location>
        <begin position="176"/>
        <end position="200"/>
    </location>
</feature>
<feature type="compositionally biased region" description="Low complexity" evidence="1">
    <location>
        <begin position="361"/>
        <end position="378"/>
    </location>
</feature>
<dbReference type="EMBL" id="BAAAZP010000008">
    <property type="protein sequence ID" value="GAA3645489.1"/>
    <property type="molecule type" value="Genomic_DNA"/>
</dbReference>
<proteinExistence type="predicted"/>
<reference evidence="3" key="1">
    <citation type="journal article" date="2019" name="Int. J. Syst. Evol. Microbiol.">
        <title>The Global Catalogue of Microorganisms (GCM) 10K type strain sequencing project: providing services to taxonomists for standard genome sequencing and annotation.</title>
        <authorList>
            <consortium name="The Broad Institute Genomics Platform"/>
            <consortium name="The Broad Institute Genome Sequencing Center for Infectious Disease"/>
            <person name="Wu L."/>
            <person name="Ma J."/>
        </authorList>
    </citation>
    <scope>NUCLEOTIDE SEQUENCE [LARGE SCALE GENOMIC DNA]</scope>
    <source>
        <strain evidence="3">JCM 16904</strain>
    </source>
</reference>
<keyword evidence="3" id="KW-1185">Reference proteome</keyword>
<dbReference type="Gene3D" id="2.60.120.260">
    <property type="entry name" value="Galactose-binding domain-like"/>
    <property type="match status" value="1"/>
</dbReference>
<protein>
    <recommendedName>
        <fullName evidence="4">Gram-positive cocci surface proteins LPxTG domain-containing protein</fullName>
    </recommendedName>
</protein>
<feature type="region of interest" description="Disordered" evidence="1">
    <location>
        <begin position="106"/>
        <end position="125"/>
    </location>
</feature>
<organism evidence="2 3">
    <name type="scientific">Nonomuraea antimicrobica</name>
    <dbReference type="NCBI Taxonomy" id="561173"/>
    <lineage>
        <taxon>Bacteria</taxon>
        <taxon>Bacillati</taxon>
        <taxon>Actinomycetota</taxon>
        <taxon>Actinomycetes</taxon>
        <taxon>Streptosporangiales</taxon>
        <taxon>Streptosporangiaceae</taxon>
        <taxon>Nonomuraea</taxon>
    </lineage>
</organism>
<sequence>MVLPNVPASAAPADLSIEYKCVAIENEGSIVRHGPVWLTTNLAFATDLTVGDPLNLTWKLGYDTAEPGRLQAPGYFATGGQVHATGYVEHRKDEVNVLMPRGVSDAHGPLRPDDPLTPPQTLSDPALTDEAGVITITPGDIELDFTPPDGVVVVNDGDDADNPSDLRIVYSDDQWESRVGRPESENHKHNDLHEASQKDASATLTFVGTNVRYMGPTDKDSSPVDVFIDDKKVATVNPSRDADDNPVNDDLDGGKILYDSPTLKYGEHTIRLVKAAEEGLMWLDSFEVSTTAAKTPTGYHAAKCSPVGAPTSVEVTVRPKPDPTDTSTDDPDDPGQDDPGDSTPPADATVGGDQVIVLPQSSTSSSTSSTPKSTGPTATNYYKAQVANTPSGGVETGVAPDAAGHPYGLMAGGMAVVLGSAGGGLLLRRRQAGHAGGTR</sequence>
<name>A0ABP7B0P3_9ACTN</name>
<evidence type="ECO:0000256" key="1">
    <source>
        <dbReference type="SAM" id="MobiDB-lite"/>
    </source>
</evidence>
<accession>A0ABP7B0P3</accession>
<feature type="region of interest" description="Disordered" evidence="1">
    <location>
        <begin position="359"/>
        <end position="378"/>
    </location>
</feature>
<feature type="region of interest" description="Disordered" evidence="1">
    <location>
        <begin position="297"/>
        <end position="350"/>
    </location>
</feature>
<evidence type="ECO:0008006" key="4">
    <source>
        <dbReference type="Google" id="ProtNLM"/>
    </source>
</evidence>
<feature type="compositionally biased region" description="Basic and acidic residues" evidence="1">
    <location>
        <begin position="176"/>
        <end position="197"/>
    </location>
</feature>
<feature type="compositionally biased region" description="Acidic residues" evidence="1">
    <location>
        <begin position="327"/>
        <end position="340"/>
    </location>
</feature>
<evidence type="ECO:0000313" key="2">
    <source>
        <dbReference type="EMBL" id="GAA3645489.1"/>
    </source>
</evidence>